<gene>
    <name evidence="1" type="ORF">O181_009420</name>
</gene>
<sequence>MSHSYAPAPAHTTRGSTCVTCKWSMPLDIRPSHALPLCACVTPMHPLHCSAGSNHVTPHAGLIHGYTKLGQHIIFPWYEHHTYTRTCGIVQRAPPVSPATGQSHQGRVL</sequence>
<proteinExistence type="predicted"/>
<dbReference type="AlphaFoldDB" id="A0A9Q3GJW9"/>
<dbReference type="Proteomes" id="UP000765509">
    <property type="component" value="Unassembled WGS sequence"/>
</dbReference>
<protein>
    <submittedName>
        <fullName evidence="1">Uncharacterized protein</fullName>
    </submittedName>
</protein>
<dbReference type="EMBL" id="AVOT02002254">
    <property type="protein sequence ID" value="MBW0469705.1"/>
    <property type="molecule type" value="Genomic_DNA"/>
</dbReference>
<comment type="caution">
    <text evidence="1">The sequence shown here is derived from an EMBL/GenBank/DDBJ whole genome shotgun (WGS) entry which is preliminary data.</text>
</comment>
<evidence type="ECO:0000313" key="2">
    <source>
        <dbReference type="Proteomes" id="UP000765509"/>
    </source>
</evidence>
<evidence type="ECO:0000313" key="1">
    <source>
        <dbReference type="EMBL" id="MBW0469705.1"/>
    </source>
</evidence>
<reference evidence="1" key="1">
    <citation type="submission" date="2021-03" db="EMBL/GenBank/DDBJ databases">
        <title>Draft genome sequence of rust myrtle Austropuccinia psidii MF-1, a brazilian biotype.</title>
        <authorList>
            <person name="Quecine M.C."/>
            <person name="Pachon D.M.R."/>
            <person name="Bonatelli M.L."/>
            <person name="Correr F.H."/>
            <person name="Franceschini L.M."/>
            <person name="Leite T.F."/>
            <person name="Margarido G.R.A."/>
            <person name="Almeida C.A."/>
            <person name="Ferrarezi J.A."/>
            <person name="Labate C.A."/>
        </authorList>
    </citation>
    <scope>NUCLEOTIDE SEQUENCE</scope>
    <source>
        <strain evidence="1">MF-1</strain>
    </source>
</reference>
<name>A0A9Q3GJW9_9BASI</name>
<organism evidence="1 2">
    <name type="scientific">Austropuccinia psidii MF-1</name>
    <dbReference type="NCBI Taxonomy" id="1389203"/>
    <lineage>
        <taxon>Eukaryota</taxon>
        <taxon>Fungi</taxon>
        <taxon>Dikarya</taxon>
        <taxon>Basidiomycota</taxon>
        <taxon>Pucciniomycotina</taxon>
        <taxon>Pucciniomycetes</taxon>
        <taxon>Pucciniales</taxon>
        <taxon>Sphaerophragmiaceae</taxon>
        <taxon>Austropuccinia</taxon>
    </lineage>
</organism>
<accession>A0A9Q3GJW9</accession>
<keyword evidence="2" id="KW-1185">Reference proteome</keyword>